<feature type="non-terminal residue" evidence="2">
    <location>
        <position position="1"/>
    </location>
</feature>
<evidence type="ECO:0000313" key="2">
    <source>
        <dbReference type="EMBL" id="SBQ72401.1"/>
    </source>
</evidence>
<feature type="transmembrane region" description="Helical" evidence="1">
    <location>
        <begin position="44"/>
        <end position="67"/>
    </location>
</feature>
<sequence length="73" mass="8171">ENLFNLRMHDMSASISVSANVFFLHIGIGPIFETGPVFTNNIFFHLVPIYVSVLEGKGVILIFWVFLGNNLAM</sequence>
<reference evidence="2" key="1">
    <citation type="submission" date="2016-05" db="EMBL/GenBank/DDBJ databases">
        <authorList>
            <person name="Lavstsen T."/>
            <person name="Jespersen J.S."/>
        </authorList>
    </citation>
    <scope>NUCLEOTIDE SEQUENCE</scope>
    <source>
        <tissue evidence="2">Brain</tissue>
    </source>
</reference>
<name>A0A1A8GN11_9TELE</name>
<keyword evidence="1" id="KW-0472">Membrane</keyword>
<protein>
    <submittedName>
        <fullName evidence="2">Leucine rich repeat containing 56</fullName>
    </submittedName>
</protein>
<keyword evidence="1" id="KW-0812">Transmembrane</keyword>
<dbReference type="EMBL" id="HAEC01004324">
    <property type="protein sequence ID" value="SBQ72401.1"/>
    <property type="molecule type" value="Transcribed_RNA"/>
</dbReference>
<reference evidence="2" key="2">
    <citation type="submission" date="2016-06" db="EMBL/GenBank/DDBJ databases">
        <title>The genome of a short-lived fish provides insights into sex chromosome evolution and the genetic control of aging.</title>
        <authorList>
            <person name="Reichwald K."/>
            <person name="Felder M."/>
            <person name="Petzold A."/>
            <person name="Koch P."/>
            <person name="Groth M."/>
            <person name="Platzer M."/>
        </authorList>
    </citation>
    <scope>NUCLEOTIDE SEQUENCE</scope>
    <source>
        <tissue evidence="2">Brain</tissue>
    </source>
</reference>
<accession>A0A1A8GN11</accession>
<organism evidence="2">
    <name type="scientific">Nothobranchius korthausae</name>
    <dbReference type="NCBI Taxonomy" id="1143690"/>
    <lineage>
        <taxon>Eukaryota</taxon>
        <taxon>Metazoa</taxon>
        <taxon>Chordata</taxon>
        <taxon>Craniata</taxon>
        <taxon>Vertebrata</taxon>
        <taxon>Euteleostomi</taxon>
        <taxon>Actinopterygii</taxon>
        <taxon>Neopterygii</taxon>
        <taxon>Teleostei</taxon>
        <taxon>Neoteleostei</taxon>
        <taxon>Acanthomorphata</taxon>
        <taxon>Ovalentaria</taxon>
        <taxon>Atherinomorphae</taxon>
        <taxon>Cyprinodontiformes</taxon>
        <taxon>Nothobranchiidae</taxon>
        <taxon>Nothobranchius</taxon>
    </lineage>
</organism>
<feature type="transmembrane region" description="Helical" evidence="1">
    <location>
        <begin position="12"/>
        <end position="32"/>
    </location>
</feature>
<dbReference type="AlphaFoldDB" id="A0A1A8GN11"/>
<evidence type="ECO:0000256" key="1">
    <source>
        <dbReference type="SAM" id="Phobius"/>
    </source>
</evidence>
<keyword evidence="1" id="KW-1133">Transmembrane helix</keyword>
<gene>
    <name evidence="2" type="primary">LRRC56</name>
</gene>
<proteinExistence type="predicted"/>